<organism evidence="2 3">
    <name type="scientific">Sphagnum troendelagicum</name>
    <dbReference type="NCBI Taxonomy" id="128251"/>
    <lineage>
        <taxon>Eukaryota</taxon>
        <taxon>Viridiplantae</taxon>
        <taxon>Streptophyta</taxon>
        <taxon>Embryophyta</taxon>
        <taxon>Bryophyta</taxon>
        <taxon>Sphagnophytina</taxon>
        <taxon>Sphagnopsida</taxon>
        <taxon>Sphagnales</taxon>
        <taxon>Sphagnaceae</taxon>
        <taxon>Sphagnum</taxon>
    </lineage>
</organism>
<comment type="similarity">
    <text evidence="1">Belongs to the eukaryotic mitochondrial porin (TC 1.B.8.1) family.</text>
</comment>
<dbReference type="EMBL" id="OZ019897">
    <property type="protein sequence ID" value="CAK9225758.1"/>
    <property type="molecule type" value="Genomic_DNA"/>
</dbReference>
<dbReference type="InterPro" id="IPR027246">
    <property type="entry name" value="Porin_Euk/Tom40"/>
</dbReference>
<protein>
    <submittedName>
        <fullName evidence="2">Uncharacterized protein</fullName>
    </submittedName>
</protein>
<evidence type="ECO:0000313" key="2">
    <source>
        <dbReference type="EMBL" id="CAK9225758.1"/>
    </source>
</evidence>
<reference evidence="2" key="1">
    <citation type="submission" date="2024-02" db="EMBL/GenBank/DDBJ databases">
        <authorList>
            <consortium name="ELIXIR-Norway"/>
            <consortium name="Elixir Norway"/>
        </authorList>
    </citation>
    <scope>NUCLEOTIDE SEQUENCE</scope>
</reference>
<evidence type="ECO:0000313" key="3">
    <source>
        <dbReference type="Proteomes" id="UP001497512"/>
    </source>
</evidence>
<evidence type="ECO:0000256" key="1">
    <source>
        <dbReference type="ARBA" id="ARBA00009624"/>
    </source>
</evidence>
<keyword evidence="3" id="KW-1185">Reference proteome</keyword>
<dbReference type="InterPro" id="IPR023614">
    <property type="entry name" value="Porin_dom_sf"/>
</dbReference>
<dbReference type="CDD" id="cd07306">
    <property type="entry name" value="Porin3_VDAC"/>
    <property type="match status" value="1"/>
</dbReference>
<proteinExistence type="inferred from homology"/>
<dbReference type="Gene3D" id="2.40.160.10">
    <property type="entry name" value="Porin"/>
    <property type="match status" value="1"/>
</dbReference>
<gene>
    <name evidence="2" type="ORF">CSSPTR1EN2_LOCUS17872</name>
</gene>
<name>A0ABP0UMY6_9BRYO</name>
<dbReference type="PANTHER" id="PTHR11743">
    <property type="entry name" value="VOLTAGE-DEPENDENT ANION-SELECTIVE CHANNEL"/>
    <property type="match status" value="1"/>
</dbReference>
<dbReference type="InterPro" id="IPR001925">
    <property type="entry name" value="Porin_Euk"/>
</dbReference>
<dbReference type="PANTHER" id="PTHR11743:SF70">
    <property type="entry name" value="GH26960P-RELATED"/>
    <property type="match status" value="1"/>
</dbReference>
<accession>A0ABP0UMY6</accession>
<dbReference type="Proteomes" id="UP001497512">
    <property type="component" value="Chromosome 5"/>
</dbReference>
<dbReference type="Pfam" id="PF01459">
    <property type="entry name" value="Porin_3"/>
    <property type="match status" value="1"/>
</dbReference>
<sequence length="276" mass="30138">MGKGLGFYSEIGKKTRDYLMKDYMYDQRFTVTTNTNLGLGFSTTGSKVGEGMVGDITTSFTHQNISTNVKIDTKSNVFTNVTINDFAPGAKSIFSFSIPDHKYGKLEFLYDQEFGSVTCKVGLSQFPIVEASGTIGKDGLALGGEVAFDPELGRFTKYNAAIGITKKDFNASLILNEKGDMLKASYSHTMNPMTKTTIAAEIGHIFSRNENTMIVGGLYEFDMSTIVKARLNNFGQIGALVQYEWRPKSTITFTGEVNTKALENSAKIGLALAMTS</sequence>